<organism evidence="7">
    <name type="scientific">freshwater metagenome</name>
    <dbReference type="NCBI Taxonomy" id="449393"/>
    <lineage>
        <taxon>unclassified sequences</taxon>
        <taxon>metagenomes</taxon>
        <taxon>ecological metagenomes</taxon>
    </lineage>
</organism>
<name>A0A6J6HRC9_9ZZZZ</name>
<evidence type="ECO:0000256" key="4">
    <source>
        <dbReference type="ARBA" id="ARBA00023002"/>
    </source>
</evidence>
<evidence type="ECO:0000313" key="7">
    <source>
        <dbReference type="EMBL" id="CAB4614055.1"/>
    </source>
</evidence>
<dbReference type="GO" id="GO:0006707">
    <property type="term" value="P:cholesterol catabolic process"/>
    <property type="evidence" value="ECO:0007669"/>
    <property type="project" value="TreeGrafter"/>
</dbReference>
<dbReference type="PANTHER" id="PTHR46696:SF4">
    <property type="entry name" value="BIOTIN BIOSYNTHESIS CYTOCHROME P450"/>
    <property type="match status" value="1"/>
</dbReference>
<dbReference type="GO" id="GO:0036199">
    <property type="term" value="F:cholest-4-en-3-one 26-monooxygenase activity"/>
    <property type="evidence" value="ECO:0007669"/>
    <property type="project" value="TreeGrafter"/>
</dbReference>
<dbReference type="InterPro" id="IPR036396">
    <property type="entry name" value="Cyt_P450_sf"/>
</dbReference>
<reference evidence="7" key="1">
    <citation type="submission" date="2020-05" db="EMBL/GenBank/DDBJ databases">
        <authorList>
            <person name="Chiriac C."/>
            <person name="Salcher M."/>
            <person name="Ghai R."/>
            <person name="Kavagutti S V."/>
        </authorList>
    </citation>
    <scope>NUCLEOTIDE SEQUENCE</scope>
</reference>
<dbReference type="CDD" id="cd11033">
    <property type="entry name" value="CYP142-like"/>
    <property type="match status" value="1"/>
</dbReference>
<keyword evidence="3" id="KW-0479">Metal-binding</keyword>
<evidence type="ECO:0000256" key="5">
    <source>
        <dbReference type="ARBA" id="ARBA00023004"/>
    </source>
</evidence>
<dbReference type="Pfam" id="PF00067">
    <property type="entry name" value="p450"/>
    <property type="match status" value="1"/>
</dbReference>
<keyword evidence="2" id="KW-0349">Heme</keyword>
<sequence>MDRLDLVDPELYRSGVPREYFRWLRDNDPVAWHDEIDGPGYWVLTRYDDVVAANRDWELYSNALKGSSIEEARSEEELAGRRRIFVNQDPPDHTRHRKLVSSAFTPGQVKRMTPLIEATCSRLVDEILDGEVHDFVTVAEELSFQMVATLFGVPEGDWPALIEITRALADFQDPEVNPSLAPRPEIQHQMFSYATELLAKVRMDPVAHSGIVSELVNAQIEEDGVAHRLTDLEIIAFFPAVLVGGLSTTAHTMVEAVNSWIEDPELFAEWSGEECPPAVVEEMLRWRGPVMSFRRTATADHELHGASIRAGDKVLLSYASANRDERHFADPDVFDASRVPLDHVAFGGGGPHFCIGAQLARLDLRLVFSELFRRVESFELAGDPVRLRANQFAGWLHLPVRATAR</sequence>
<dbReference type="AlphaFoldDB" id="A0A6J6HRC9"/>
<evidence type="ECO:0000256" key="6">
    <source>
        <dbReference type="ARBA" id="ARBA00023033"/>
    </source>
</evidence>
<protein>
    <submittedName>
        <fullName evidence="7">Unannotated protein</fullName>
    </submittedName>
</protein>
<evidence type="ECO:0000256" key="1">
    <source>
        <dbReference type="ARBA" id="ARBA00010617"/>
    </source>
</evidence>
<keyword evidence="5" id="KW-0408">Iron</keyword>
<dbReference type="PRINTS" id="PR00359">
    <property type="entry name" value="BP450"/>
</dbReference>
<gene>
    <name evidence="7" type="ORF">UFOPK1835_01278</name>
</gene>
<proteinExistence type="inferred from homology"/>
<dbReference type="Gene3D" id="1.10.630.10">
    <property type="entry name" value="Cytochrome P450"/>
    <property type="match status" value="1"/>
</dbReference>
<dbReference type="GO" id="GO:0005506">
    <property type="term" value="F:iron ion binding"/>
    <property type="evidence" value="ECO:0007669"/>
    <property type="project" value="InterPro"/>
</dbReference>
<dbReference type="EMBL" id="CAEZUP010000054">
    <property type="protein sequence ID" value="CAB4614055.1"/>
    <property type="molecule type" value="Genomic_DNA"/>
</dbReference>
<dbReference type="SUPFAM" id="SSF48264">
    <property type="entry name" value="Cytochrome P450"/>
    <property type="match status" value="1"/>
</dbReference>
<accession>A0A6J6HRC9</accession>
<dbReference type="InterPro" id="IPR002397">
    <property type="entry name" value="Cyt_P450_B"/>
</dbReference>
<dbReference type="GO" id="GO:0008395">
    <property type="term" value="F:steroid hydroxylase activity"/>
    <property type="evidence" value="ECO:0007669"/>
    <property type="project" value="TreeGrafter"/>
</dbReference>
<evidence type="ECO:0000256" key="3">
    <source>
        <dbReference type="ARBA" id="ARBA00022723"/>
    </source>
</evidence>
<dbReference type="PANTHER" id="PTHR46696">
    <property type="entry name" value="P450, PUTATIVE (EUROFUNG)-RELATED"/>
    <property type="match status" value="1"/>
</dbReference>
<dbReference type="FunFam" id="1.10.630.10:FF:000018">
    <property type="entry name" value="Cytochrome P450 monooxygenase"/>
    <property type="match status" value="1"/>
</dbReference>
<keyword evidence="6" id="KW-0503">Monooxygenase</keyword>
<dbReference type="InterPro" id="IPR001128">
    <property type="entry name" value="Cyt_P450"/>
</dbReference>
<keyword evidence="4" id="KW-0560">Oxidoreductase</keyword>
<comment type="similarity">
    <text evidence="1">Belongs to the cytochrome P450 family.</text>
</comment>
<dbReference type="GO" id="GO:0020037">
    <property type="term" value="F:heme binding"/>
    <property type="evidence" value="ECO:0007669"/>
    <property type="project" value="InterPro"/>
</dbReference>
<evidence type="ECO:0000256" key="2">
    <source>
        <dbReference type="ARBA" id="ARBA00022617"/>
    </source>
</evidence>